<dbReference type="PANTHER" id="PTHR46128:SF73">
    <property type="entry name" value="CRIB DOMAIN-CONTAINING PROTEIN"/>
    <property type="match status" value="1"/>
</dbReference>
<evidence type="ECO:0000256" key="1">
    <source>
        <dbReference type="ARBA" id="ARBA00007626"/>
    </source>
</evidence>
<protein>
    <recommendedName>
        <fullName evidence="6">Pentacotripeptide-repeat region of PRORP domain-containing protein</fullName>
    </recommendedName>
</protein>
<evidence type="ECO:0000313" key="5">
    <source>
        <dbReference type="Proteomes" id="UP000017836"/>
    </source>
</evidence>
<dbReference type="OMA" id="NCAPNVG"/>
<evidence type="ECO:0008006" key="6">
    <source>
        <dbReference type="Google" id="ProtNLM"/>
    </source>
</evidence>
<gene>
    <name evidence="4" type="ORF">AMTR_s00152p00086510</name>
</gene>
<evidence type="ECO:0000313" key="4">
    <source>
        <dbReference type="EMBL" id="ERN08507.1"/>
    </source>
</evidence>
<accession>W1PEV5</accession>
<evidence type="ECO:0000256" key="3">
    <source>
        <dbReference type="PROSITE-ProRule" id="PRU00708"/>
    </source>
</evidence>
<dbReference type="Pfam" id="PF13041">
    <property type="entry name" value="PPR_2"/>
    <property type="match status" value="1"/>
</dbReference>
<keyword evidence="5" id="KW-1185">Reference proteome</keyword>
<organism evidence="4 5">
    <name type="scientific">Amborella trichopoda</name>
    <dbReference type="NCBI Taxonomy" id="13333"/>
    <lineage>
        <taxon>Eukaryota</taxon>
        <taxon>Viridiplantae</taxon>
        <taxon>Streptophyta</taxon>
        <taxon>Embryophyta</taxon>
        <taxon>Tracheophyta</taxon>
        <taxon>Spermatophyta</taxon>
        <taxon>Magnoliopsida</taxon>
        <taxon>Amborellales</taxon>
        <taxon>Amborellaceae</taxon>
        <taxon>Amborella</taxon>
    </lineage>
</organism>
<dbReference type="NCBIfam" id="TIGR00756">
    <property type="entry name" value="PPR"/>
    <property type="match status" value="3"/>
</dbReference>
<feature type="repeat" description="PPR" evidence="3">
    <location>
        <begin position="9"/>
        <end position="43"/>
    </location>
</feature>
<evidence type="ECO:0000256" key="2">
    <source>
        <dbReference type="ARBA" id="ARBA00022737"/>
    </source>
</evidence>
<proteinExistence type="inferred from homology"/>
<dbReference type="Gene3D" id="1.25.40.10">
    <property type="entry name" value="Tetratricopeptide repeat domain"/>
    <property type="match status" value="1"/>
</dbReference>
<sequence>MKDMKLKPSIVTYNTLLAGLGKKGKIETAIEFFKRMDQCGGPPVTVSYNTIMDSLCKDGKAGLALNMFYEMPGKGCDLDVSTYNMVIHGLVKEEKLDEALWFFSQMKKTLSPDLITLNAILPMIVKHGQIKNGLRILMDFNSKEGAQLVSSSWKTLMERI</sequence>
<name>W1PEV5_AMBTC</name>
<keyword evidence="2" id="KW-0677">Repeat</keyword>
<dbReference type="eggNOG" id="KOG4197">
    <property type="taxonomic scope" value="Eukaryota"/>
</dbReference>
<comment type="similarity">
    <text evidence="1">Belongs to the PPR family. P subfamily.</text>
</comment>
<dbReference type="Pfam" id="PF12854">
    <property type="entry name" value="PPR_1"/>
    <property type="match status" value="1"/>
</dbReference>
<feature type="repeat" description="PPR" evidence="3">
    <location>
        <begin position="44"/>
        <end position="78"/>
    </location>
</feature>
<dbReference type="HOGENOM" id="CLU_1654526_0_0_1"/>
<dbReference type="EMBL" id="KI393323">
    <property type="protein sequence ID" value="ERN08507.1"/>
    <property type="molecule type" value="Genomic_DNA"/>
</dbReference>
<dbReference type="Proteomes" id="UP000017836">
    <property type="component" value="Unassembled WGS sequence"/>
</dbReference>
<dbReference type="PANTHER" id="PTHR46128">
    <property type="entry name" value="MITOCHONDRIAL GROUP I INTRON SPLICING FACTOR CCM1"/>
    <property type="match status" value="1"/>
</dbReference>
<dbReference type="InterPro" id="IPR002885">
    <property type="entry name" value="PPR_rpt"/>
</dbReference>
<dbReference type="InterPro" id="IPR011990">
    <property type="entry name" value="TPR-like_helical_dom_sf"/>
</dbReference>
<reference evidence="5" key="1">
    <citation type="journal article" date="2013" name="Science">
        <title>The Amborella genome and the evolution of flowering plants.</title>
        <authorList>
            <consortium name="Amborella Genome Project"/>
        </authorList>
    </citation>
    <scope>NUCLEOTIDE SEQUENCE [LARGE SCALE GENOMIC DNA]</scope>
</reference>
<dbReference type="STRING" id="13333.W1PEV5"/>
<dbReference type="PROSITE" id="PS51375">
    <property type="entry name" value="PPR"/>
    <property type="match status" value="3"/>
</dbReference>
<dbReference type="InterPro" id="IPR050872">
    <property type="entry name" value="PPR_P_subfamily"/>
</dbReference>
<dbReference type="AlphaFoldDB" id="W1PEV5"/>
<dbReference type="Gramene" id="ERN08507">
    <property type="protein sequence ID" value="ERN08507"/>
    <property type="gene ID" value="AMTR_s00152p00086510"/>
</dbReference>
<feature type="repeat" description="PPR" evidence="3">
    <location>
        <begin position="79"/>
        <end position="109"/>
    </location>
</feature>